<keyword evidence="2" id="KW-1185">Reference proteome</keyword>
<organism evidence="1 2">
    <name type="scientific">Apostasia shenzhenica</name>
    <dbReference type="NCBI Taxonomy" id="1088818"/>
    <lineage>
        <taxon>Eukaryota</taxon>
        <taxon>Viridiplantae</taxon>
        <taxon>Streptophyta</taxon>
        <taxon>Embryophyta</taxon>
        <taxon>Tracheophyta</taxon>
        <taxon>Spermatophyta</taxon>
        <taxon>Magnoliopsida</taxon>
        <taxon>Liliopsida</taxon>
        <taxon>Asparagales</taxon>
        <taxon>Orchidaceae</taxon>
        <taxon>Apostasioideae</taxon>
        <taxon>Apostasia</taxon>
    </lineage>
</organism>
<accession>A0A2I0B469</accession>
<protein>
    <submittedName>
        <fullName evidence="1">Uncharacterized protein</fullName>
    </submittedName>
</protein>
<evidence type="ECO:0000313" key="2">
    <source>
        <dbReference type="Proteomes" id="UP000236161"/>
    </source>
</evidence>
<gene>
    <name evidence="1" type="ORF">AXF42_Ash012174</name>
</gene>
<dbReference type="EMBL" id="KZ451916">
    <property type="protein sequence ID" value="PKA62588.1"/>
    <property type="molecule type" value="Genomic_DNA"/>
</dbReference>
<sequence length="125" mass="13757">MAAVSGSAPPSSAILGSRRRRSVLYATASAAAAASASALQRSSFRHPPARRRPLLRLWNASFIEEAAGTSDTGLADFLSPRFLFGLRLFRVLALELVRVGILDHIIECLRYVLIREEVMFLVFLK</sequence>
<dbReference type="Proteomes" id="UP000236161">
    <property type="component" value="Unassembled WGS sequence"/>
</dbReference>
<dbReference type="AlphaFoldDB" id="A0A2I0B469"/>
<evidence type="ECO:0000313" key="1">
    <source>
        <dbReference type="EMBL" id="PKA62588.1"/>
    </source>
</evidence>
<name>A0A2I0B469_9ASPA</name>
<proteinExistence type="predicted"/>
<reference evidence="1 2" key="1">
    <citation type="journal article" date="2017" name="Nature">
        <title>The Apostasia genome and the evolution of orchids.</title>
        <authorList>
            <person name="Zhang G.Q."/>
            <person name="Liu K.W."/>
            <person name="Li Z."/>
            <person name="Lohaus R."/>
            <person name="Hsiao Y.Y."/>
            <person name="Niu S.C."/>
            <person name="Wang J.Y."/>
            <person name="Lin Y.C."/>
            <person name="Xu Q."/>
            <person name="Chen L.J."/>
            <person name="Yoshida K."/>
            <person name="Fujiwara S."/>
            <person name="Wang Z.W."/>
            <person name="Zhang Y.Q."/>
            <person name="Mitsuda N."/>
            <person name="Wang M."/>
            <person name="Liu G.H."/>
            <person name="Pecoraro L."/>
            <person name="Huang H.X."/>
            <person name="Xiao X.J."/>
            <person name="Lin M."/>
            <person name="Wu X.Y."/>
            <person name="Wu W.L."/>
            <person name="Chen Y.Y."/>
            <person name="Chang S.B."/>
            <person name="Sakamoto S."/>
            <person name="Ohme-Takagi M."/>
            <person name="Yagi M."/>
            <person name="Zeng S.J."/>
            <person name="Shen C.Y."/>
            <person name="Yeh C.M."/>
            <person name="Luo Y.B."/>
            <person name="Tsai W.C."/>
            <person name="Van de Peer Y."/>
            <person name="Liu Z.J."/>
        </authorList>
    </citation>
    <scope>NUCLEOTIDE SEQUENCE [LARGE SCALE GENOMIC DNA]</scope>
    <source>
        <strain evidence="2">cv. Shenzhen</strain>
        <tissue evidence="1">Stem</tissue>
    </source>
</reference>